<feature type="chain" id="PRO_5045706268" evidence="2">
    <location>
        <begin position="22"/>
        <end position="385"/>
    </location>
</feature>
<evidence type="ECO:0000313" key="5">
    <source>
        <dbReference type="Proteomes" id="UP001497392"/>
    </source>
</evidence>
<name>A0ABP1FH97_9CHLO</name>
<organism evidence="4 5">
    <name type="scientific">Coccomyxa viridis</name>
    <dbReference type="NCBI Taxonomy" id="1274662"/>
    <lineage>
        <taxon>Eukaryota</taxon>
        <taxon>Viridiplantae</taxon>
        <taxon>Chlorophyta</taxon>
        <taxon>core chlorophytes</taxon>
        <taxon>Trebouxiophyceae</taxon>
        <taxon>Trebouxiophyceae incertae sedis</taxon>
        <taxon>Coccomyxaceae</taxon>
        <taxon>Coccomyxa</taxon>
    </lineage>
</organism>
<feature type="signal peptide" evidence="2">
    <location>
        <begin position="1"/>
        <end position="21"/>
    </location>
</feature>
<sequence length="385" mass="41654">MNCSPIRTFTLLLLFIASLTTLYEVSKKYPVGKNQKVVTLQSSVVSHSRQWQRRASRHGAMGRKETGSARPQTRRSSAADILLEEVAGNGPRVKGKGGHLSLMMTTVDSAAAQALLPVFLDALHKTVPPAYNRLVVLSTDAEALSSCRRIHTYCLPWFDRRLGDGRSNGTAHGGGYQEMGGVTGKSRAAEAPSLPHLPPQWARVVVLQQLLTKGYDVIVSDADVVWLKNPFSSLAAGDSNFQLTVDSDVADDGSQKPCTGVMLVKASEPSRALVKAWLGLARSESGGPSLLFARAWSQTQSSYAASLQVSYLDAKEYPNGCAYLNAAKQGEWKEGKQSLEGMRPWVMWHAACLQGLQQKGKAMQGLLDLRGQKGGKPRGKHPSAL</sequence>
<dbReference type="PANTHER" id="PTHR47032:SF1">
    <property type="entry name" value="UDP-D-XYLOSE:L-FUCOSE ALPHA-1,3-D-XYLOSYLTRANSFERASE-RELATED"/>
    <property type="match status" value="1"/>
</dbReference>
<comment type="caution">
    <text evidence="4">The sequence shown here is derived from an EMBL/GenBank/DDBJ whole genome shotgun (WGS) entry which is preliminary data.</text>
</comment>
<evidence type="ECO:0000256" key="2">
    <source>
        <dbReference type="SAM" id="SignalP"/>
    </source>
</evidence>
<accession>A0ABP1FH97</accession>
<protein>
    <submittedName>
        <fullName evidence="4">G1052 protein</fullName>
    </submittedName>
</protein>
<evidence type="ECO:0000313" key="4">
    <source>
        <dbReference type="EMBL" id="CAL5219256.1"/>
    </source>
</evidence>
<evidence type="ECO:0000256" key="1">
    <source>
        <dbReference type="SAM" id="MobiDB-lite"/>
    </source>
</evidence>
<evidence type="ECO:0000259" key="3">
    <source>
        <dbReference type="Pfam" id="PF03407"/>
    </source>
</evidence>
<feature type="region of interest" description="Disordered" evidence="1">
    <location>
        <begin position="51"/>
        <end position="75"/>
    </location>
</feature>
<proteinExistence type="predicted"/>
<reference evidence="4 5" key="1">
    <citation type="submission" date="2024-06" db="EMBL/GenBank/DDBJ databases">
        <authorList>
            <person name="Kraege A."/>
            <person name="Thomma B."/>
        </authorList>
    </citation>
    <scope>NUCLEOTIDE SEQUENCE [LARGE SCALE GENOMIC DNA]</scope>
</reference>
<gene>
    <name evidence="4" type="primary">g1052</name>
    <name evidence="4" type="ORF">VP750_LOCUS915</name>
</gene>
<dbReference type="PANTHER" id="PTHR47032">
    <property type="entry name" value="UDP-D-XYLOSE:L-FUCOSE ALPHA-1,3-D-XYLOSYLTRANSFERASE-RELATED"/>
    <property type="match status" value="1"/>
</dbReference>
<dbReference type="InterPro" id="IPR052636">
    <property type="entry name" value="UDP-D-xylose:L-fucose_XylT"/>
</dbReference>
<dbReference type="InterPro" id="IPR005069">
    <property type="entry name" value="Nucl-diP-sugar_transferase"/>
</dbReference>
<dbReference type="Proteomes" id="UP001497392">
    <property type="component" value="Unassembled WGS sequence"/>
</dbReference>
<dbReference type="Pfam" id="PF03407">
    <property type="entry name" value="Nucleotid_trans"/>
    <property type="match status" value="1"/>
</dbReference>
<dbReference type="EMBL" id="CAXHTA020000002">
    <property type="protein sequence ID" value="CAL5219256.1"/>
    <property type="molecule type" value="Genomic_DNA"/>
</dbReference>
<keyword evidence="5" id="KW-1185">Reference proteome</keyword>
<feature type="domain" description="Nucleotide-diphospho-sugar transferase" evidence="3">
    <location>
        <begin position="201"/>
        <end position="362"/>
    </location>
</feature>
<keyword evidence="2" id="KW-0732">Signal</keyword>
<feature type="compositionally biased region" description="Basic residues" evidence="1">
    <location>
        <begin position="51"/>
        <end position="61"/>
    </location>
</feature>